<dbReference type="Pfam" id="PF02371">
    <property type="entry name" value="Transposase_20"/>
    <property type="match status" value="1"/>
</dbReference>
<dbReference type="EMBL" id="CCSF01000001">
    <property type="protein sequence ID" value="CDZ94697.1"/>
    <property type="molecule type" value="Genomic_DNA"/>
</dbReference>
<dbReference type="STRING" id="1499686.BN1079_01377"/>
<evidence type="ECO:0000313" key="3">
    <source>
        <dbReference type="EMBL" id="CDZ94066.1"/>
    </source>
</evidence>
<dbReference type="OrthoDB" id="9795150at2"/>
<dbReference type="GO" id="GO:0006313">
    <property type="term" value="P:DNA transposition"/>
    <property type="evidence" value="ECO:0007669"/>
    <property type="project" value="InterPro"/>
</dbReference>
<dbReference type="HOGENOM" id="CLU_036902_5_0_6"/>
<organism evidence="5 6">
    <name type="scientific">Pseudomonas saudiphocaensis</name>
    <dbReference type="NCBI Taxonomy" id="1499686"/>
    <lineage>
        <taxon>Bacteria</taxon>
        <taxon>Pseudomonadati</taxon>
        <taxon>Pseudomonadota</taxon>
        <taxon>Gammaproteobacteria</taxon>
        <taxon>Pseudomonadales</taxon>
        <taxon>Pseudomonadaceae</taxon>
        <taxon>Pseudomonas</taxon>
    </lineage>
</organism>
<evidence type="ECO:0000259" key="2">
    <source>
        <dbReference type="Pfam" id="PF02371"/>
    </source>
</evidence>
<dbReference type="EMBL" id="CCSF01000001">
    <property type="protein sequence ID" value="CDZ95172.1"/>
    <property type="molecule type" value="Genomic_DNA"/>
</dbReference>
<evidence type="ECO:0000313" key="6">
    <source>
        <dbReference type="Proteomes" id="UP000053902"/>
    </source>
</evidence>
<dbReference type="InterPro" id="IPR003346">
    <property type="entry name" value="Transposase_20"/>
</dbReference>
<dbReference type="Proteomes" id="UP000053902">
    <property type="component" value="Unassembled WGS sequence"/>
</dbReference>
<name>A0A078LXZ2_9PSED</name>
<gene>
    <name evidence="3" type="ORF">BN1079_01377</name>
    <name evidence="4" type="ORF">BN1079_02022</name>
    <name evidence="5" type="ORF">BN1079_02504</name>
</gene>
<dbReference type="eggNOG" id="COG3547">
    <property type="taxonomic scope" value="Bacteria"/>
</dbReference>
<keyword evidence="6" id="KW-1185">Reference proteome</keyword>
<dbReference type="Pfam" id="PF01548">
    <property type="entry name" value="DEDD_Tnp_IS110"/>
    <property type="match status" value="1"/>
</dbReference>
<evidence type="ECO:0000259" key="1">
    <source>
        <dbReference type="Pfam" id="PF01548"/>
    </source>
</evidence>
<dbReference type="InterPro" id="IPR047650">
    <property type="entry name" value="Transpos_IS110"/>
</dbReference>
<dbReference type="RefSeq" id="WP_037023196.1">
    <property type="nucleotide sequence ID" value="NZ_CCSF01000001.1"/>
</dbReference>
<sequence length="320" mass="35814">MAKPITPVMVGVDVSKAELVIARSDSKDLKRIANTAQAIGGWLKTLAGRTKIALEATGTYHRTLATLAHQAGVELYLLDGYRLNRYRDGVGSRAKTDPADARLILRYLSKELSDLKPWVPPHDAFYRIQSLLRRRASLVHTRIALTQSLDDMPDLKSASKRLSNNIKDIERLIERRLKEAMAEVGWQSDAQRCKAIEGIGDLTSVALANTFHRGEFKNSDAFVAYLGMDVRVRDSGKQVGRRKLTKKGDPELRRLLYNAAMSARRTKAWSGLYETYLSQGLKTTQALVKLGRKLARIAFALMKNQSMYRPKMPVKCCAAP</sequence>
<dbReference type="GO" id="GO:0004803">
    <property type="term" value="F:transposase activity"/>
    <property type="evidence" value="ECO:0007669"/>
    <property type="project" value="InterPro"/>
</dbReference>
<feature type="domain" description="Transposase IS110-like N-terminal" evidence="1">
    <location>
        <begin position="10"/>
        <end position="150"/>
    </location>
</feature>
<reference evidence="5 6" key="1">
    <citation type="submission" date="2014-07" db="EMBL/GenBank/DDBJ databases">
        <authorList>
            <person name="Urmite Genomes Urmite Genomes"/>
        </authorList>
    </citation>
    <scope>NUCLEOTIDE SEQUENCE [LARGE SCALE GENOMIC DNA]</scope>
    <source>
        <strain evidence="5 6">20_BN</strain>
    </source>
</reference>
<dbReference type="EMBL" id="CCSF01000001">
    <property type="protein sequence ID" value="CDZ94066.1"/>
    <property type="molecule type" value="Genomic_DNA"/>
</dbReference>
<feature type="domain" description="Transposase IS116/IS110/IS902 C-terminal" evidence="2">
    <location>
        <begin position="192"/>
        <end position="270"/>
    </location>
</feature>
<dbReference type="PANTHER" id="PTHR33055">
    <property type="entry name" value="TRANSPOSASE FOR INSERTION SEQUENCE ELEMENT IS1111A"/>
    <property type="match status" value="1"/>
</dbReference>
<dbReference type="PANTHER" id="PTHR33055:SF3">
    <property type="entry name" value="PUTATIVE TRANSPOSASE FOR IS117-RELATED"/>
    <property type="match status" value="1"/>
</dbReference>
<accession>A0A078LXZ2</accession>
<dbReference type="AlphaFoldDB" id="A0A078LXZ2"/>
<proteinExistence type="predicted"/>
<evidence type="ECO:0000313" key="4">
    <source>
        <dbReference type="EMBL" id="CDZ94697.1"/>
    </source>
</evidence>
<dbReference type="GO" id="GO:0003677">
    <property type="term" value="F:DNA binding"/>
    <property type="evidence" value="ECO:0007669"/>
    <property type="project" value="InterPro"/>
</dbReference>
<dbReference type="InterPro" id="IPR002525">
    <property type="entry name" value="Transp_IS110-like_N"/>
</dbReference>
<evidence type="ECO:0000313" key="5">
    <source>
        <dbReference type="EMBL" id="CDZ95172.1"/>
    </source>
</evidence>
<protein>
    <submittedName>
        <fullName evidence="5">Transposase, IS110 family</fullName>
    </submittedName>
</protein>